<dbReference type="AlphaFoldDB" id="A0A4R2PU36"/>
<evidence type="ECO:0000313" key="2">
    <source>
        <dbReference type="Proteomes" id="UP000294835"/>
    </source>
</evidence>
<evidence type="ECO:0000313" key="1">
    <source>
        <dbReference type="EMBL" id="TCP39542.1"/>
    </source>
</evidence>
<keyword evidence="2" id="KW-1185">Reference proteome</keyword>
<reference evidence="1 2" key="1">
    <citation type="submission" date="2019-03" db="EMBL/GenBank/DDBJ databases">
        <title>Genomic Encyclopedia of Type Strains, Phase IV (KMG-IV): sequencing the most valuable type-strain genomes for metagenomic binning, comparative biology and taxonomic classification.</title>
        <authorList>
            <person name="Goeker M."/>
        </authorList>
    </citation>
    <scope>NUCLEOTIDE SEQUENCE [LARGE SCALE GENOMIC DNA]</scope>
    <source>
        <strain evidence="1 2">DSM 18063</strain>
    </source>
</reference>
<sequence length="57" mass="6391">MKNHALARYGVAYGLDDIAHAETTRDQVLGLLEAEEAKGVTTVRRFVDLTKTRFWVG</sequence>
<protein>
    <submittedName>
        <fullName evidence="1">Uncharacterized protein</fullName>
    </submittedName>
</protein>
<accession>A0A4R2PU36</accession>
<name>A0A4R2PU36_9RHOB</name>
<gene>
    <name evidence="1" type="ORF">EV662_11122</name>
</gene>
<proteinExistence type="predicted"/>
<comment type="caution">
    <text evidence="1">The sequence shown here is derived from an EMBL/GenBank/DDBJ whole genome shotgun (WGS) entry which is preliminary data.</text>
</comment>
<dbReference type="RefSeq" id="WP_165915613.1">
    <property type="nucleotide sequence ID" value="NZ_SLXP01000011.1"/>
</dbReference>
<dbReference type="Proteomes" id="UP000294835">
    <property type="component" value="Unassembled WGS sequence"/>
</dbReference>
<dbReference type="EMBL" id="SLXP01000011">
    <property type="protein sequence ID" value="TCP39542.1"/>
    <property type="molecule type" value="Genomic_DNA"/>
</dbReference>
<organism evidence="1 2">
    <name type="scientific">Rhodovulum marinum</name>
    <dbReference type="NCBI Taxonomy" id="320662"/>
    <lineage>
        <taxon>Bacteria</taxon>
        <taxon>Pseudomonadati</taxon>
        <taxon>Pseudomonadota</taxon>
        <taxon>Alphaproteobacteria</taxon>
        <taxon>Rhodobacterales</taxon>
        <taxon>Paracoccaceae</taxon>
        <taxon>Rhodovulum</taxon>
    </lineage>
</organism>